<organism evidence="2 3">
    <name type="scientific">Paludibacterium paludis</name>
    <dbReference type="NCBI Taxonomy" id="1225769"/>
    <lineage>
        <taxon>Bacteria</taxon>
        <taxon>Pseudomonadati</taxon>
        <taxon>Pseudomonadota</taxon>
        <taxon>Betaproteobacteria</taxon>
        <taxon>Neisseriales</taxon>
        <taxon>Chromobacteriaceae</taxon>
        <taxon>Paludibacterium</taxon>
    </lineage>
</organism>
<dbReference type="Pfam" id="PF21882">
    <property type="entry name" value="Gp53-like_C"/>
    <property type="match status" value="1"/>
</dbReference>
<sequence length="444" mass="46811">MRRETIYPGQILPETTLLNMGRDTLAGMGRLMQDIFGGGPAVAGFACTPTAPASLQVNIAPGSIYTLQPLEATAWSTMGADTGHTTVKQGLQPEITALTITPPAVVGMAINYLVQVAYQDQDINPMVLPYYNSQNPNQPFTGQGNNGQSQATARDGVAVVSLKAGIAAASGSQQTPAPDSGNVGLWVITVLNGQTTVTNQNIAPYPNVPYLNPNMLGTTPTLLQTPPQFDKSTRVATTEFVQRALGNFQSGVEFYESTTLSASDTGKWINLASATPFTVTMPSLASVPEGAAFLIHSDSTPITHTLVATGNDRFVAAGVKYSTLPLGQGEFLIVTKAATVWRTAGTAVLKNEAQFRASFIGNGWQKLPSGLIIQWGQILVITANTQTQFKFPLTFPNATLALYSSAINSGTTVVSTDGCWFDTAIGSVVASGPNITVNWLAIGY</sequence>
<reference evidence="2" key="2">
    <citation type="submission" date="2020-09" db="EMBL/GenBank/DDBJ databases">
        <authorList>
            <person name="Sun Q."/>
            <person name="Kim S."/>
        </authorList>
    </citation>
    <scope>NUCLEOTIDE SEQUENCE</scope>
    <source>
        <strain evidence="2">KCTC 32182</strain>
    </source>
</reference>
<comment type="caution">
    <text evidence="2">The sequence shown here is derived from an EMBL/GenBank/DDBJ whole genome shotgun (WGS) entry which is preliminary data.</text>
</comment>
<evidence type="ECO:0000313" key="3">
    <source>
        <dbReference type="Proteomes" id="UP000645257"/>
    </source>
</evidence>
<proteinExistence type="predicted"/>
<protein>
    <recommendedName>
        <fullName evidence="1">Putative tail fiber protein gp53-like C-terminal domain-containing protein</fullName>
    </recommendedName>
</protein>
<dbReference type="EMBL" id="BMYX01000002">
    <property type="protein sequence ID" value="GGY07035.1"/>
    <property type="molecule type" value="Genomic_DNA"/>
</dbReference>
<dbReference type="Gene3D" id="2.60.40.3940">
    <property type="match status" value="1"/>
</dbReference>
<dbReference type="RefSeq" id="WP_189531262.1">
    <property type="nucleotide sequence ID" value="NZ_BMYX01000002.1"/>
</dbReference>
<reference evidence="2" key="1">
    <citation type="journal article" date="2014" name="Int. J. Syst. Evol. Microbiol.">
        <title>Complete genome sequence of Corynebacterium casei LMG S-19264T (=DSM 44701T), isolated from a smear-ripened cheese.</title>
        <authorList>
            <consortium name="US DOE Joint Genome Institute (JGI-PGF)"/>
            <person name="Walter F."/>
            <person name="Albersmeier A."/>
            <person name="Kalinowski J."/>
            <person name="Ruckert C."/>
        </authorList>
    </citation>
    <scope>NUCLEOTIDE SEQUENCE</scope>
    <source>
        <strain evidence="2">KCTC 32182</strain>
    </source>
</reference>
<feature type="domain" description="Putative tail fiber protein gp53-like C-terminal" evidence="1">
    <location>
        <begin position="366"/>
        <end position="444"/>
    </location>
</feature>
<name>A0A918NZS4_9NEIS</name>
<dbReference type="InterPro" id="IPR054075">
    <property type="entry name" value="Gp53-like_C"/>
</dbReference>
<dbReference type="Proteomes" id="UP000645257">
    <property type="component" value="Unassembled WGS sequence"/>
</dbReference>
<accession>A0A918NZS4</accession>
<dbReference type="AlphaFoldDB" id="A0A918NZS4"/>
<evidence type="ECO:0000259" key="1">
    <source>
        <dbReference type="Pfam" id="PF21882"/>
    </source>
</evidence>
<keyword evidence="3" id="KW-1185">Reference proteome</keyword>
<evidence type="ECO:0000313" key="2">
    <source>
        <dbReference type="EMBL" id="GGY07035.1"/>
    </source>
</evidence>
<gene>
    <name evidence="2" type="ORF">GCM10011289_07050</name>
</gene>